<dbReference type="KEGG" id="rom:EI983_18685"/>
<dbReference type="InterPro" id="IPR003754">
    <property type="entry name" value="4pyrrol_synth_uPrphyn_synth"/>
</dbReference>
<dbReference type="GO" id="GO:0004852">
    <property type="term" value="F:uroporphyrinogen-III synthase activity"/>
    <property type="evidence" value="ECO:0007669"/>
    <property type="project" value="InterPro"/>
</dbReference>
<dbReference type="InterPro" id="IPR036108">
    <property type="entry name" value="4pyrrol_syn_uPrphyn_synt_sf"/>
</dbReference>
<accession>A0A6I6ISY1</accession>
<dbReference type="AlphaFoldDB" id="A0A6I6ISY1"/>
<dbReference type="SUPFAM" id="SSF69618">
    <property type="entry name" value="HemD-like"/>
    <property type="match status" value="1"/>
</dbReference>
<proteinExistence type="predicted"/>
<keyword evidence="3" id="KW-1185">Reference proteome</keyword>
<sequence>MHHGGGGIVAAALNAQNGEGCRHRAARCVIVPAQVTPEGSQNNCRAIMSVTVLITRPEPAAIELADTLRGRWGCGVNIVISPVMQIEWAEALPDLSGVGTLIFTSRNGVAGFARLSERRDLPCYAVGSATAEAARALGLVTMDAEGDADALVDRIRRDAPTAPCLHLRGEHAAGDVAQRLTETGIETREAVLYRQKARALSEEARACLGRDTPVILPLYSPRSAALCFDRMDAEAPLVVAAISANAAKPVPDGSVIGIIVAQTPDAEAMLTALDAAYEMAIRVEGAKGAQ</sequence>
<dbReference type="Proteomes" id="UP000428330">
    <property type="component" value="Chromosome"/>
</dbReference>
<dbReference type="CDD" id="cd06578">
    <property type="entry name" value="HemD"/>
    <property type="match status" value="1"/>
</dbReference>
<evidence type="ECO:0000259" key="1">
    <source>
        <dbReference type="Pfam" id="PF02602"/>
    </source>
</evidence>
<evidence type="ECO:0000313" key="3">
    <source>
        <dbReference type="Proteomes" id="UP000428330"/>
    </source>
</evidence>
<evidence type="ECO:0000313" key="2">
    <source>
        <dbReference type="EMBL" id="QGY00180.1"/>
    </source>
</evidence>
<dbReference type="Gene3D" id="3.40.50.10090">
    <property type="match status" value="2"/>
</dbReference>
<organism evidence="2 3">
    <name type="scientific">Roseovarius faecimaris</name>
    <dbReference type="NCBI Taxonomy" id="2494550"/>
    <lineage>
        <taxon>Bacteria</taxon>
        <taxon>Pseudomonadati</taxon>
        <taxon>Pseudomonadota</taxon>
        <taxon>Alphaproteobacteria</taxon>
        <taxon>Rhodobacterales</taxon>
        <taxon>Roseobacteraceae</taxon>
        <taxon>Roseovarius</taxon>
    </lineage>
</organism>
<dbReference type="EMBL" id="CP034348">
    <property type="protein sequence ID" value="QGY00180.1"/>
    <property type="molecule type" value="Genomic_DNA"/>
</dbReference>
<protein>
    <submittedName>
        <fullName evidence="2">Uroporphyrinogen-III synthase</fullName>
    </submittedName>
</protein>
<name>A0A6I6ISY1_9RHOB</name>
<dbReference type="GO" id="GO:0033014">
    <property type="term" value="P:tetrapyrrole biosynthetic process"/>
    <property type="evidence" value="ECO:0007669"/>
    <property type="project" value="InterPro"/>
</dbReference>
<gene>
    <name evidence="2" type="ORF">EI983_18685</name>
</gene>
<dbReference type="Pfam" id="PF02602">
    <property type="entry name" value="HEM4"/>
    <property type="match status" value="1"/>
</dbReference>
<feature type="domain" description="Tetrapyrrole biosynthesis uroporphyrinogen III synthase" evidence="1">
    <location>
        <begin position="75"/>
        <end position="270"/>
    </location>
</feature>
<reference evidence="3" key="1">
    <citation type="submission" date="2018-12" db="EMBL/GenBank/DDBJ databases">
        <title>Complete genome sequence of Roseovarius sp. MME-070.</title>
        <authorList>
            <person name="Nam Y.-D."/>
            <person name="Kang J."/>
            <person name="Chung W.-H."/>
            <person name="Park Y.S."/>
        </authorList>
    </citation>
    <scope>NUCLEOTIDE SEQUENCE [LARGE SCALE GENOMIC DNA]</scope>
    <source>
        <strain evidence="3">MME-070</strain>
    </source>
</reference>